<dbReference type="InterPro" id="IPR036890">
    <property type="entry name" value="HATPase_C_sf"/>
</dbReference>
<evidence type="ECO:0000256" key="5">
    <source>
        <dbReference type="ARBA" id="ARBA00022679"/>
    </source>
</evidence>
<dbReference type="InterPro" id="IPR036097">
    <property type="entry name" value="HisK_dim/P_sf"/>
</dbReference>
<feature type="domain" description="HAMP" evidence="13">
    <location>
        <begin position="270"/>
        <end position="322"/>
    </location>
</feature>
<accession>A0A1Q4UYZ3</accession>
<evidence type="ECO:0000256" key="8">
    <source>
        <dbReference type="ARBA" id="ARBA00022989"/>
    </source>
</evidence>
<dbReference type="RefSeq" id="WP_073793488.1">
    <property type="nucleotide sequence ID" value="NZ_LFBV01000010.1"/>
</dbReference>
<dbReference type="SMART" id="SM00304">
    <property type="entry name" value="HAMP"/>
    <property type="match status" value="1"/>
</dbReference>
<evidence type="ECO:0000256" key="6">
    <source>
        <dbReference type="ARBA" id="ARBA00022692"/>
    </source>
</evidence>
<evidence type="ECO:0000256" key="3">
    <source>
        <dbReference type="ARBA" id="ARBA00012438"/>
    </source>
</evidence>
<dbReference type="Proteomes" id="UP000186455">
    <property type="component" value="Unassembled WGS sequence"/>
</dbReference>
<reference evidence="14 15" key="1">
    <citation type="submission" date="2015-06" db="EMBL/GenBank/DDBJ databases">
        <title>Cloning and characterization of the uncialamcin biosynthetic gene cluster.</title>
        <authorList>
            <person name="Yan X."/>
            <person name="Huang T."/>
            <person name="Ge H."/>
            <person name="Shen B."/>
        </authorList>
    </citation>
    <scope>NUCLEOTIDE SEQUENCE [LARGE SCALE GENOMIC DNA]</scope>
    <source>
        <strain evidence="14 15">DCA2648</strain>
    </source>
</reference>
<keyword evidence="6" id="KW-0812">Transmembrane</keyword>
<evidence type="ECO:0000256" key="4">
    <source>
        <dbReference type="ARBA" id="ARBA00022553"/>
    </source>
</evidence>
<keyword evidence="10" id="KW-0472">Membrane</keyword>
<dbReference type="Pfam" id="PF00512">
    <property type="entry name" value="HisKA"/>
    <property type="match status" value="1"/>
</dbReference>
<feature type="signal peptide" evidence="11">
    <location>
        <begin position="1"/>
        <end position="20"/>
    </location>
</feature>
<dbReference type="EMBL" id="LFBV01000010">
    <property type="protein sequence ID" value="OKH90827.1"/>
    <property type="molecule type" value="Genomic_DNA"/>
</dbReference>
<dbReference type="GO" id="GO:0000155">
    <property type="term" value="F:phosphorelay sensor kinase activity"/>
    <property type="evidence" value="ECO:0007669"/>
    <property type="project" value="InterPro"/>
</dbReference>
<evidence type="ECO:0000256" key="11">
    <source>
        <dbReference type="SAM" id="SignalP"/>
    </source>
</evidence>
<evidence type="ECO:0000259" key="12">
    <source>
        <dbReference type="PROSITE" id="PS50109"/>
    </source>
</evidence>
<evidence type="ECO:0000256" key="2">
    <source>
        <dbReference type="ARBA" id="ARBA00004236"/>
    </source>
</evidence>
<dbReference type="STRING" id="1048205.AB852_30135"/>
<gene>
    <name evidence="14" type="ORF">AB852_30135</name>
</gene>
<evidence type="ECO:0000256" key="1">
    <source>
        <dbReference type="ARBA" id="ARBA00000085"/>
    </source>
</evidence>
<keyword evidence="11" id="KW-0732">Signal</keyword>
<dbReference type="Pfam" id="PF00672">
    <property type="entry name" value="HAMP"/>
    <property type="match status" value="1"/>
</dbReference>
<dbReference type="SUPFAM" id="SSF47384">
    <property type="entry name" value="Homodimeric domain of signal transducing histidine kinase"/>
    <property type="match status" value="1"/>
</dbReference>
<dbReference type="SUPFAM" id="SSF158472">
    <property type="entry name" value="HAMP domain-like"/>
    <property type="match status" value="1"/>
</dbReference>
<evidence type="ECO:0000313" key="15">
    <source>
        <dbReference type="Proteomes" id="UP000186455"/>
    </source>
</evidence>
<dbReference type="FunFam" id="3.30.565.10:FF:000006">
    <property type="entry name" value="Sensor histidine kinase WalK"/>
    <property type="match status" value="1"/>
</dbReference>
<evidence type="ECO:0000259" key="13">
    <source>
        <dbReference type="PROSITE" id="PS50885"/>
    </source>
</evidence>
<dbReference type="CDD" id="cd00082">
    <property type="entry name" value="HisKA"/>
    <property type="match status" value="1"/>
</dbReference>
<dbReference type="PROSITE" id="PS50885">
    <property type="entry name" value="HAMP"/>
    <property type="match status" value="1"/>
</dbReference>
<evidence type="ECO:0000256" key="9">
    <source>
        <dbReference type="ARBA" id="ARBA00023012"/>
    </source>
</evidence>
<dbReference type="SMART" id="SM00388">
    <property type="entry name" value="HisKA"/>
    <property type="match status" value="1"/>
</dbReference>
<dbReference type="InterPro" id="IPR050428">
    <property type="entry name" value="TCS_sensor_his_kinase"/>
</dbReference>
<dbReference type="SUPFAM" id="SSF55874">
    <property type="entry name" value="ATPase domain of HSP90 chaperone/DNA topoisomerase II/histidine kinase"/>
    <property type="match status" value="1"/>
</dbReference>
<dbReference type="InterPro" id="IPR003594">
    <property type="entry name" value="HATPase_dom"/>
</dbReference>
<evidence type="ECO:0000256" key="10">
    <source>
        <dbReference type="ARBA" id="ARBA00023136"/>
    </source>
</evidence>
<dbReference type="PANTHER" id="PTHR45436:SF5">
    <property type="entry name" value="SENSOR HISTIDINE KINASE TRCS"/>
    <property type="match status" value="1"/>
</dbReference>
<keyword evidence="7 14" id="KW-0418">Kinase</keyword>
<evidence type="ECO:0000313" key="14">
    <source>
        <dbReference type="EMBL" id="OKH90827.1"/>
    </source>
</evidence>
<dbReference type="Pfam" id="PF02518">
    <property type="entry name" value="HATPase_c"/>
    <property type="match status" value="1"/>
</dbReference>
<dbReference type="PROSITE" id="PS50109">
    <property type="entry name" value="HIS_KIN"/>
    <property type="match status" value="1"/>
</dbReference>
<feature type="domain" description="Histidine kinase" evidence="12">
    <location>
        <begin position="330"/>
        <end position="552"/>
    </location>
</feature>
<organism evidence="14 15">
    <name type="scientific">Streptomyces uncialis</name>
    <dbReference type="NCBI Taxonomy" id="1048205"/>
    <lineage>
        <taxon>Bacteria</taxon>
        <taxon>Bacillati</taxon>
        <taxon>Actinomycetota</taxon>
        <taxon>Actinomycetes</taxon>
        <taxon>Kitasatosporales</taxon>
        <taxon>Streptomycetaceae</taxon>
        <taxon>Streptomyces</taxon>
    </lineage>
</organism>
<comment type="catalytic activity">
    <reaction evidence="1">
        <text>ATP + protein L-histidine = ADP + protein N-phospho-L-histidine.</text>
        <dbReference type="EC" id="2.7.13.3"/>
    </reaction>
</comment>
<comment type="caution">
    <text evidence="14">The sequence shown here is derived from an EMBL/GenBank/DDBJ whole genome shotgun (WGS) entry which is preliminary data.</text>
</comment>
<protein>
    <recommendedName>
        <fullName evidence="3">histidine kinase</fullName>
        <ecNumber evidence="3">2.7.13.3</ecNumber>
    </recommendedName>
</protein>
<dbReference type="Gene3D" id="1.10.287.130">
    <property type="match status" value="1"/>
</dbReference>
<dbReference type="PANTHER" id="PTHR45436">
    <property type="entry name" value="SENSOR HISTIDINE KINASE YKOH"/>
    <property type="match status" value="1"/>
</dbReference>
<dbReference type="GO" id="GO:0005886">
    <property type="term" value="C:plasma membrane"/>
    <property type="evidence" value="ECO:0007669"/>
    <property type="project" value="UniProtKB-SubCell"/>
</dbReference>
<keyword evidence="9" id="KW-0902">Two-component regulatory system</keyword>
<dbReference type="InterPro" id="IPR003661">
    <property type="entry name" value="HisK_dim/P_dom"/>
</dbReference>
<dbReference type="InterPro" id="IPR004358">
    <property type="entry name" value="Sig_transdc_His_kin-like_C"/>
</dbReference>
<dbReference type="EC" id="2.7.13.3" evidence="3"/>
<dbReference type="InterPro" id="IPR003660">
    <property type="entry name" value="HAMP_dom"/>
</dbReference>
<dbReference type="PRINTS" id="PR00344">
    <property type="entry name" value="BCTRLSENSOR"/>
</dbReference>
<keyword evidence="4" id="KW-0597">Phosphoprotein</keyword>
<dbReference type="Gene3D" id="3.30.565.10">
    <property type="entry name" value="Histidine kinase-like ATPase, C-terminal domain"/>
    <property type="match status" value="1"/>
</dbReference>
<comment type="subcellular location">
    <subcellularLocation>
        <location evidence="2">Cell membrane</location>
    </subcellularLocation>
</comment>
<keyword evidence="8" id="KW-1133">Transmembrane helix</keyword>
<dbReference type="CDD" id="cd06225">
    <property type="entry name" value="HAMP"/>
    <property type="match status" value="1"/>
</dbReference>
<evidence type="ECO:0000256" key="7">
    <source>
        <dbReference type="ARBA" id="ARBA00022777"/>
    </source>
</evidence>
<dbReference type="CDD" id="cd16922">
    <property type="entry name" value="HATPase_EvgS-ArcB-TorS-like"/>
    <property type="match status" value="1"/>
</dbReference>
<dbReference type="Gene3D" id="6.10.340.10">
    <property type="match status" value="1"/>
</dbReference>
<dbReference type="AlphaFoldDB" id="A0A1Q4UYZ3"/>
<keyword evidence="15" id="KW-1185">Reference proteome</keyword>
<keyword evidence="5" id="KW-0808">Transferase</keyword>
<feature type="chain" id="PRO_5013361383" description="histidine kinase" evidence="11">
    <location>
        <begin position="21"/>
        <end position="559"/>
    </location>
</feature>
<sequence>MSFRVRVLALLMLVAVAATAATAWLTLRQVTRQISESTVSDRQDVVTVDRRLREHADRHGTWHGVEKVVRSLTESTGQRIRVQDETGEFTIDSDALGGRTPRPVGAAPPFLIEPRPQAGVFPGPGTVPTPLTKATLLSIVDYRASVRFAECLALAGITPSVHRDRMNVPVYRGPGGRTRAGGCALPRVTDAEHERAVAGAQDCAAVSHDLAMACASRAFALQTVDVGPQPLRASLGALDDTGLTVASRPAVLVALGVGGAAVLGALLLSRAVLRPVKDLTAASRGLAEGDLARRVPASGGDEIGELGRSFNRMADALAAGEERQRRLIGDIAHELRTPLGNLRGYLEAMQDGYVEPTPELLASLHEEAMLQQRIVDDLQDLALAEAGALTYHRTELDARDLLDACATAHRALADGAGVALAVVPHPLPVLVHGDPARLRQALSNLVGNAVRHTEAGGRVTLAVADRGTGRTARTAEAALTVRDTGSGIPADQLPYLFDRFWRADGARGRATGGSGLGLPIARQIVDDHGGRLEVSSEVGTGTVFTVTLPVPKGLTGGGT</sequence>
<proteinExistence type="predicted"/>
<dbReference type="InterPro" id="IPR005467">
    <property type="entry name" value="His_kinase_dom"/>
</dbReference>
<dbReference type="SMART" id="SM00387">
    <property type="entry name" value="HATPase_c"/>
    <property type="match status" value="1"/>
</dbReference>
<name>A0A1Q4UYZ3_9ACTN</name>